<dbReference type="InterPro" id="IPR037185">
    <property type="entry name" value="EmrE-like"/>
</dbReference>
<organism evidence="9 10">
    <name type="scientific">Actinokineospora alba</name>
    <dbReference type="NCBI Taxonomy" id="504798"/>
    <lineage>
        <taxon>Bacteria</taxon>
        <taxon>Bacillati</taxon>
        <taxon>Actinomycetota</taxon>
        <taxon>Actinomycetes</taxon>
        <taxon>Pseudonocardiales</taxon>
        <taxon>Pseudonocardiaceae</taxon>
        <taxon>Actinokineospora</taxon>
    </lineage>
</organism>
<evidence type="ECO:0000256" key="3">
    <source>
        <dbReference type="ARBA" id="ARBA00022475"/>
    </source>
</evidence>
<name>A0A1H0PXR3_9PSEU</name>
<keyword evidence="2" id="KW-0813">Transport</keyword>
<dbReference type="SUPFAM" id="SSF103481">
    <property type="entry name" value="Multidrug resistance efflux transporter EmrE"/>
    <property type="match status" value="1"/>
</dbReference>
<dbReference type="Gene3D" id="1.10.3730.20">
    <property type="match status" value="1"/>
</dbReference>
<evidence type="ECO:0000256" key="1">
    <source>
        <dbReference type="ARBA" id="ARBA00004651"/>
    </source>
</evidence>
<dbReference type="Proteomes" id="UP000199651">
    <property type="component" value="Unassembled WGS sequence"/>
</dbReference>
<protein>
    <submittedName>
        <fullName evidence="9">Small multidrug resistance pump</fullName>
    </submittedName>
</protein>
<accession>A0A1H0PXR3</accession>
<keyword evidence="4 7" id="KW-0812">Transmembrane</keyword>
<feature type="transmembrane region" description="Helical" evidence="8">
    <location>
        <begin position="86"/>
        <end position="105"/>
    </location>
</feature>
<evidence type="ECO:0000256" key="8">
    <source>
        <dbReference type="SAM" id="Phobius"/>
    </source>
</evidence>
<evidence type="ECO:0000256" key="4">
    <source>
        <dbReference type="ARBA" id="ARBA00022692"/>
    </source>
</evidence>
<feature type="transmembrane region" description="Helical" evidence="8">
    <location>
        <begin position="59"/>
        <end position="80"/>
    </location>
</feature>
<evidence type="ECO:0000256" key="7">
    <source>
        <dbReference type="RuleBase" id="RU003942"/>
    </source>
</evidence>
<evidence type="ECO:0000256" key="6">
    <source>
        <dbReference type="ARBA" id="ARBA00023136"/>
    </source>
</evidence>
<dbReference type="PANTHER" id="PTHR30561">
    <property type="entry name" value="SMR FAMILY PROTON-DEPENDENT DRUG EFFLUX TRANSPORTER SUGE"/>
    <property type="match status" value="1"/>
</dbReference>
<keyword evidence="5 8" id="KW-1133">Transmembrane helix</keyword>
<comment type="similarity">
    <text evidence="7">Belongs to the drug/metabolite transporter (DMT) superfamily. Small multidrug resistance (SMR) (TC 2.A.7.1) family.</text>
</comment>
<feature type="transmembrane region" description="Helical" evidence="8">
    <location>
        <begin position="27"/>
        <end position="47"/>
    </location>
</feature>
<dbReference type="PANTHER" id="PTHR30561:SF1">
    <property type="entry name" value="MULTIDRUG TRANSPORTER EMRE"/>
    <property type="match status" value="1"/>
</dbReference>
<dbReference type="GO" id="GO:0005886">
    <property type="term" value="C:plasma membrane"/>
    <property type="evidence" value="ECO:0007669"/>
    <property type="project" value="UniProtKB-SubCell"/>
</dbReference>
<dbReference type="STRING" id="504798.SAMN05421871_106137"/>
<proteinExistence type="inferred from homology"/>
<evidence type="ECO:0000313" key="9">
    <source>
        <dbReference type="EMBL" id="SDP09971.1"/>
    </source>
</evidence>
<evidence type="ECO:0000256" key="2">
    <source>
        <dbReference type="ARBA" id="ARBA00022448"/>
    </source>
</evidence>
<dbReference type="GO" id="GO:0022857">
    <property type="term" value="F:transmembrane transporter activity"/>
    <property type="evidence" value="ECO:0007669"/>
    <property type="project" value="InterPro"/>
</dbReference>
<comment type="subcellular location">
    <subcellularLocation>
        <location evidence="1 7">Cell membrane</location>
        <topology evidence="1 7">Multi-pass membrane protein</topology>
    </subcellularLocation>
</comment>
<dbReference type="AlphaFoldDB" id="A0A1H0PXR3"/>
<evidence type="ECO:0000313" key="10">
    <source>
        <dbReference type="Proteomes" id="UP000199651"/>
    </source>
</evidence>
<dbReference type="Pfam" id="PF00893">
    <property type="entry name" value="Multi_Drug_Res"/>
    <property type="match status" value="1"/>
</dbReference>
<gene>
    <name evidence="9" type="ORF">SAMN05192558_106315</name>
</gene>
<dbReference type="InterPro" id="IPR000390">
    <property type="entry name" value="Small_drug/metabolite_transptr"/>
</dbReference>
<keyword evidence="10" id="KW-1185">Reference proteome</keyword>
<keyword evidence="3" id="KW-1003">Cell membrane</keyword>
<keyword evidence="6 8" id="KW-0472">Membrane</keyword>
<dbReference type="OrthoDB" id="3175079at2"/>
<dbReference type="EMBL" id="FNJB01000006">
    <property type="protein sequence ID" value="SDP09971.1"/>
    <property type="molecule type" value="Genomic_DNA"/>
</dbReference>
<sequence length="108" mass="11170">MHPLILLAVAIVGEVTATISLKISDGFTKLFPSVVVIVGYGVAFTALARLLKQGFPVGVAYAIWAAVGVAAVAVIGALFLHEPFNLTMGLGLTMVIGGVLLLELGRTH</sequence>
<dbReference type="InterPro" id="IPR045324">
    <property type="entry name" value="Small_multidrug_res"/>
</dbReference>
<evidence type="ECO:0000256" key="5">
    <source>
        <dbReference type="ARBA" id="ARBA00022989"/>
    </source>
</evidence>
<reference evidence="10" key="1">
    <citation type="submission" date="2016-10" db="EMBL/GenBank/DDBJ databases">
        <authorList>
            <person name="Varghese N."/>
            <person name="Submissions S."/>
        </authorList>
    </citation>
    <scope>NUCLEOTIDE SEQUENCE [LARGE SCALE GENOMIC DNA]</scope>
    <source>
        <strain evidence="10">IBRC-M 10655</strain>
    </source>
</reference>
<dbReference type="RefSeq" id="WP_091376555.1">
    <property type="nucleotide sequence ID" value="NZ_FNDV01000006.1"/>
</dbReference>